<dbReference type="Proteomes" id="UP000198797">
    <property type="component" value="Unassembled WGS sequence"/>
</dbReference>
<dbReference type="GO" id="GO:0003677">
    <property type="term" value="F:DNA binding"/>
    <property type="evidence" value="ECO:0007669"/>
    <property type="project" value="UniProtKB-KW"/>
</dbReference>
<feature type="region of interest" description="Disordered" evidence="1">
    <location>
        <begin position="1"/>
        <end position="51"/>
    </location>
</feature>
<dbReference type="Gene3D" id="1.10.260.40">
    <property type="entry name" value="lambda repressor-like DNA-binding domains"/>
    <property type="match status" value="1"/>
</dbReference>
<dbReference type="SUPFAM" id="SSF47413">
    <property type="entry name" value="lambda repressor-like DNA-binding domains"/>
    <property type="match status" value="1"/>
</dbReference>
<dbReference type="PROSITE" id="PS50943">
    <property type="entry name" value="HTH_CROC1"/>
    <property type="match status" value="1"/>
</dbReference>
<organism evidence="3 4">
    <name type="scientific">Micromonospora matsumotoense</name>
    <dbReference type="NCBI Taxonomy" id="121616"/>
    <lineage>
        <taxon>Bacteria</taxon>
        <taxon>Bacillati</taxon>
        <taxon>Actinomycetota</taxon>
        <taxon>Actinomycetes</taxon>
        <taxon>Micromonosporales</taxon>
        <taxon>Micromonosporaceae</taxon>
        <taxon>Micromonospora</taxon>
    </lineage>
</organism>
<dbReference type="InterPro" id="IPR001387">
    <property type="entry name" value="Cro/C1-type_HTH"/>
</dbReference>
<evidence type="ECO:0000256" key="1">
    <source>
        <dbReference type="SAM" id="MobiDB-lite"/>
    </source>
</evidence>
<feature type="domain" description="HTH cro/C1-type" evidence="2">
    <location>
        <begin position="106"/>
        <end position="160"/>
    </location>
</feature>
<dbReference type="CDD" id="cd00093">
    <property type="entry name" value="HTH_XRE"/>
    <property type="match status" value="1"/>
</dbReference>
<gene>
    <name evidence="3" type="ORF">GA0070216_103488</name>
</gene>
<protein>
    <submittedName>
        <fullName evidence="3">DNA-binding transcriptional regulator, XRE-family HTH domain</fullName>
    </submittedName>
</protein>
<dbReference type="STRING" id="121616.GA0070216_103488"/>
<evidence type="ECO:0000259" key="2">
    <source>
        <dbReference type="PROSITE" id="PS50943"/>
    </source>
</evidence>
<dbReference type="InterPro" id="IPR010982">
    <property type="entry name" value="Lambda_DNA-bd_dom_sf"/>
</dbReference>
<name>A0A1C4WNR3_9ACTN</name>
<reference evidence="4" key="1">
    <citation type="submission" date="2016-06" db="EMBL/GenBank/DDBJ databases">
        <authorList>
            <person name="Varghese N."/>
            <person name="Submissions Spin"/>
        </authorList>
    </citation>
    <scope>NUCLEOTIDE SEQUENCE [LARGE SCALE GENOMIC DNA]</scope>
    <source>
        <strain evidence="4">DSM 44100</strain>
    </source>
</reference>
<feature type="compositionally biased region" description="Low complexity" evidence="1">
    <location>
        <begin position="22"/>
        <end position="46"/>
    </location>
</feature>
<dbReference type="AlphaFoldDB" id="A0A1C4WNR3"/>
<feature type="compositionally biased region" description="Basic and acidic residues" evidence="1">
    <location>
        <begin position="1"/>
        <end position="11"/>
    </location>
</feature>
<feature type="region of interest" description="Disordered" evidence="1">
    <location>
        <begin position="64"/>
        <end position="90"/>
    </location>
</feature>
<accession>A0A1C4WNR3</accession>
<evidence type="ECO:0000313" key="4">
    <source>
        <dbReference type="Proteomes" id="UP000198797"/>
    </source>
</evidence>
<keyword evidence="3" id="KW-0238">DNA-binding</keyword>
<keyword evidence="4" id="KW-1185">Reference proteome</keyword>
<evidence type="ECO:0000313" key="3">
    <source>
        <dbReference type="EMBL" id="SCE97926.1"/>
    </source>
</evidence>
<proteinExistence type="predicted"/>
<sequence>MPRCPAERDGGDMTDSVPPHGPAAHPTPAAHATPAAYATPAADAAPDVGSVPASGAIPAAACGPASVRAASGDAPGRAREERRWEDEPPTFLSKPYDLPWPAAGIVRAVRRRADASQRELARWAGVHHGTVGRIEAGALTPSIALLRRIIAAAGFRLAVVDEFGRVLTPMRDRDDARDGAERRYPSHLDTILDPEPGEWWADVYGLARPPETFYRNRAVRDAMRRRSQWEVRVAKYRNVPPPPRVVGPQW</sequence>
<feature type="compositionally biased region" description="Basic and acidic residues" evidence="1">
    <location>
        <begin position="76"/>
        <end position="86"/>
    </location>
</feature>
<dbReference type="Pfam" id="PF13560">
    <property type="entry name" value="HTH_31"/>
    <property type="match status" value="1"/>
</dbReference>
<dbReference type="SMART" id="SM00530">
    <property type="entry name" value="HTH_XRE"/>
    <property type="match status" value="1"/>
</dbReference>
<dbReference type="EMBL" id="FMCU01000003">
    <property type="protein sequence ID" value="SCE97926.1"/>
    <property type="molecule type" value="Genomic_DNA"/>
</dbReference>